<feature type="compositionally biased region" description="Low complexity" evidence="1">
    <location>
        <begin position="18"/>
        <end position="27"/>
    </location>
</feature>
<dbReference type="Proteomes" id="UP001367676">
    <property type="component" value="Unassembled WGS sequence"/>
</dbReference>
<comment type="caution">
    <text evidence="2">The sequence shown here is derived from an EMBL/GenBank/DDBJ whole genome shotgun (WGS) entry which is preliminary data.</text>
</comment>
<protein>
    <submittedName>
        <fullName evidence="2">Uncharacterized protein</fullName>
    </submittedName>
</protein>
<evidence type="ECO:0000256" key="1">
    <source>
        <dbReference type="SAM" id="MobiDB-lite"/>
    </source>
</evidence>
<gene>
    <name evidence="2" type="ORF">V9T40_001631</name>
</gene>
<sequence length="184" mass="20437">MPSKKKALISGEAPNMPSSYLESLSDFSSDEEELQPQSPLNQQQQPLVDPQQQSTSTSTADTDVSSQTQPNATVIIPTPNQLTDTSPVAPSQNTSPPEENISKLLDEMAANIREINCNVEQYNDIMEKTSDYLKIRYSDILTQENIDTLKTFLFHTCSTNKPSSAGKHRLLETGEKVCSKKRKM</sequence>
<feature type="region of interest" description="Disordered" evidence="1">
    <location>
        <begin position="1"/>
        <end position="99"/>
    </location>
</feature>
<evidence type="ECO:0000313" key="2">
    <source>
        <dbReference type="EMBL" id="KAK7595198.1"/>
    </source>
</evidence>
<keyword evidence="3" id="KW-1185">Reference proteome</keyword>
<dbReference type="EMBL" id="JBBCAQ010000019">
    <property type="protein sequence ID" value="KAK7595198.1"/>
    <property type="molecule type" value="Genomic_DNA"/>
</dbReference>
<accession>A0AAN9Y4S3</accession>
<reference evidence="2 3" key="1">
    <citation type="submission" date="2024-03" db="EMBL/GenBank/DDBJ databases">
        <title>Adaptation during the transition from Ophiocordyceps entomopathogen to insect associate is accompanied by gene loss and intensified selection.</title>
        <authorList>
            <person name="Ward C.M."/>
            <person name="Onetto C.A."/>
            <person name="Borneman A.R."/>
        </authorList>
    </citation>
    <scope>NUCLEOTIDE SEQUENCE [LARGE SCALE GENOMIC DNA]</scope>
    <source>
        <strain evidence="2">AWRI1</strain>
        <tissue evidence="2">Single Adult Female</tissue>
    </source>
</reference>
<name>A0AAN9Y4S3_9HEMI</name>
<evidence type="ECO:0000313" key="3">
    <source>
        <dbReference type="Proteomes" id="UP001367676"/>
    </source>
</evidence>
<organism evidence="2 3">
    <name type="scientific">Parthenolecanium corni</name>
    <dbReference type="NCBI Taxonomy" id="536013"/>
    <lineage>
        <taxon>Eukaryota</taxon>
        <taxon>Metazoa</taxon>
        <taxon>Ecdysozoa</taxon>
        <taxon>Arthropoda</taxon>
        <taxon>Hexapoda</taxon>
        <taxon>Insecta</taxon>
        <taxon>Pterygota</taxon>
        <taxon>Neoptera</taxon>
        <taxon>Paraneoptera</taxon>
        <taxon>Hemiptera</taxon>
        <taxon>Sternorrhyncha</taxon>
        <taxon>Coccoidea</taxon>
        <taxon>Coccidae</taxon>
        <taxon>Parthenolecanium</taxon>
    </lineage>
</organism>
<dbReference type="AlphaFoldDB" id="A0AAN9Y4S3"/>
<feature type="compositionally biased region" description="Polar residues" evidence="1">
    <location>
        <begin position="78"/>
        <end position="97"/>
    </location>
</feature>
<proteinExistence type="predicted"/>
<feature type="compositionally biased region" description="Low complexity" evidence="1">
    <location>
        <begin position="35"/>
        <end position="69"/>
    </location>
</feature>